<keyword evidence="4" id="KW-1185">Reference proteome</keyword>
<dbReference type="InterPro" id="IPR003737">
    <property type="entry name" value="GlcNAc_PI_deacetylase-related"/>
</dbReference>
<dbReference type="EC" id="3.5.1.89" evidence="2"/>
<name>A0A4Z1PB03_9PEZI</name>
<protein>
    <recommendedName>
        <fullName evidence="2">N-acetylglucosaminylphosphatidylinositol deacetylase</fullName>
        <ecNumber evidence="2">3.5.1.89</ecNumber>
    </recommendedName>
</protein>
<dbReference type="SUPFAM" id="SSF102588">
    <property type="entry name" value="LmbE-like"/>
    <property type="match status" value="1"/>
</dbReference>
<evidence type="ECO:0000256" key="1">
    <source>
        <dbReference type="ARBA" id="ARBA00006066"/>
    </source>
</evidence>
<gene>
    <name evidence="3" type="ORF">E6O75_ATG06945</name>
</gene>
<dbReference type="Gene3D" id="3.40.50.10320">
    <property type="entry name" value="LmbE-like"/>
    <property type="match status" value="1"/>
</dbReference>
<reference evidence="3 4" key="1">
    <citation type="submission" date="2019-04" db="EMBL/GenBank/DDBJ databases">
        <title>High contiguity whole genome sequence and gene annotation resource for two Venturia nashicola isolates.</title>
        <authorList>
            <person name="Prokchorchik M."/>
            <person name="Won K."/>
            <person name="Lee Y."/>
            <person name="Choi E.D."/>
            <person name="Segonzac C."/>
            <person name="Sohn K.H."/>
        </authorList>
    </citation>
    <scope>NUCLEOTIDE SEQUENCE [LARGE SCALE GENOMIC DNA]</scope>
    <source>
        <strain evidence="3 4">PRI2</strain>
    </source>
</reference>
<dbReference type="Pfam" id="PF02585">
    <property type="entry name" value="PIG-L"/>
    <property type="match status" value="1"/>
</dbReference>
<sequence>MVPPSFHQNSTSTSSNEVVANTMNQIFIGSLYIVAHADDDLLFQNPDLLTELKNQSRCMTSMYLTAGNAGLDLDYVKSRETGSKAAYSFMIGSDASQPRHVTWTTTTASLADQRVVIEINNANPNVQKVWLRIPDGNYLGNGYPASNNTSLRKLYNGEIEDIRTLPIVDAPVALRRQEPMDTLFSTYTLDGLKQAISELVVLTKPVVVRTQDWRGEGRSDHSDHYTTAKLVQDVVGSKGIDIVGYVQYTIATWPVNLDLTSENYTQKSNAFFAYAKYDNQEVEIRDHDVVPTLS</sequence>
<evidence type="ECO:0000313" key="4">
    <source>
        <dbReference type="Proteomes" id="UP000298493"/>
    </source>
</evidence>
<comment type="caution">
    <text evidence="3">The sequence shown here is derived from an EMBL/GenBank/DDBJ whole genome shotgun (WGS) entry which is preliminary data.</text>
</comment>
<organism evidence="3 4">
    <name type="scientific">Venturia nashicola</name>
    <dbReference type="NCBI Taxonomy" id="86259"/>
    <lineage>
        <taxon>Eukaryota</taxon>
        <taxon>Fungi</taxon>
        <taxon>Dikarya</taxon>
        <taxon>Ascomycota</taxon>
        <taxon>Pezizomycotina</taxon>
        <taxon>Dothideomycetes</taxon>
        <taxon>Pleosporomycetidae</taxon>
        <taxon>Venturiales</taxon>
        <taxon>Venturiaceae</taxon>
        <taxon>Venturia</taxon>
    </lineage>
</organism>
<proteinExistence type="inferred from homology"/>
<dbReference type="STRING" id="86259.A0A4Z1PB03"/>
<accession>A0A4Z1PB03</accession>
<dbReference type="AlphaFoldDB" id="A0A4Z1PB03"/>
<evidence type="ECO:0000313" key="3">
    <source>
        <dbReference type="EMBL" id="TID19607.1"/>
    </source>
</evidence>
<dbReference type="Proteomes" id="UP000298493">
    <property type="component" value="Unassembled WGS sequence"/>
</dbReference>
<evidence type="ECO:0000256" key="2">
    <source>
        <dbReference type="ARBA" id="ARBA00012176"/>
    </source>
</evidence>
<comment type="similarity">
    <text evidence="1">Belongs to the PIGL family.</text>
</comment>
<dbReference type="InterPro" id="IPR024078">
    <property type="entry name" value="LmbE-like_dom_sf"/>
</dbReference>
<dbReference type="GO" id="GO:0000225">
    <property type="term" value="F:N-acetylglucosaminylphosphatidylinositol deacetylase activity"/>
    <property type="evidence" value="ECO:0007669"/>
    <property type="project" value="UniProtKB-EC"/>
</dbReference>
<dbReference type="EMBL" id="SNSC02000012">
    <property type="protein sequence ID" value="TID19607.1"/>
    <property type="molecule type" value="Genomic_DNA"/>
</dbReference>